<dbReference type="GO" id="GO:0055085">
    <property type="term" value="P:transmembrane transport"/>
    <property type="evidence" value="ECO:0007669"/>
    <property type="project" value="UniProtKB-ARBA"/>
</dbReference>
<dbReference type="InterPro" id="IPR050319">
    <property type="entry name" value="ABC_transp_ATP-bind"/>
</dbReference>
<dbReference type="Pfam" id="PF00005">
    <property type="entry name" value="ABC_tran"/>
    <property type="match status" value="1"/>
</dbReference>
<dbReference type="SUPFAM" id="SSF52540">
    <property type="entry name" value="P-loop containing nucleoside triphosphate hydrolases"/>
    <property type="match status" value="1"/>
</dbReference>
<dbReference type="InterPro" id="IPR027417">
    <property type="entry name" value="P-loop_NTPase"/>
</dbReference>
<keyword evidence="3" id="KW-0547">Nucleotide-binding</keyword>
<keyword evidence="2" id="KW-0813">Transport</keyword>
<dbReference type="AlphaFoldDB" id="A0A9D2KJJ4"/>
<accession>A0A9D2KJJ4</accession>
<keyword evidence="4 6" id="KW-0067">ATP-binding</keyword>
<dbReference type="PROSITE" id="PS00211">
    <property type="entry name" value="ABC_TRANSPORTER_1"/>
    <property type="match status" value="1"/>
</dbReference>
<evidence type="ECO:0000256" key="1">
    <source>
        <dbReference type="ARBA" id="ARBA00005417"/>
    </source>
</evidence>
<proteinExistence type="inferred from homology"/>
<evidence type="ECO:0000256" key="3">
    <source>
        <dbReference type="ARBA" id="ARBA00022741"/>
    </source>
</evidence>
<comment type="caution">
    <text evidence="6">The sequence shown here is derived from an EMBL/GenBank/DDBJ whole genome shotgun (WGS) entry which is preliminary data.</text>
</comment>
<dbReference type="Gene3D" id="3.40.50.300">
    <property type="entry name" value="P-loop containing nucleotide triphosphate hydrolases"/>
    <property type="match status" value="1"/>
</dbReference>
<sequence length="261" mass="27921">MRIPELTEWALRLDDLSVERGRGTGAVRAVDGVSASVRFGGALCVSGTTGSGKSSLATVLTGLRTPDARIVGGSATVCGISARHPGRARNVLSYRVGYLAQDAGPSFDPDMTIGDVIVEPIVSREPRIDRQRLEVRVSTLLDEVRLPLGAAGRFPHELSAGMRQRVALARALVMDPRLLIADEPLAGIDVEVRHVVRDAIRRRRAEWGMAALVVTNDSSFAREIDADQIVLDQGAPVTWRAAGEDPIVTPGAEDSLAFIEA</sequence>
<evidence type="ECO:0000256" key="4">
    <source>
        <dbReference type="ARBA" id="ARBA00022840"/>
    </source>
</evidence>
<dbReference type="EMBL" id="DXAM01000154">
    <property type="protein sequence ID" value="HJA05463.1"/>
    <property type="molecule type" value="Genomic_DNA"/>
</dbReference>
<organism evidence="6 7">
    <name type="scientific">Candidatus Microbacterium stercoravium</name>
    <dbReference type="NCBI Taxonomy" id="2838697"/>
    <lineage>
        <taxon>Bacteria</taxon>
        <taxon>Bacillati</taxon>
        <taxon>Actinomycetota</taxon>
        <taxon>Actinomycetes</taxon>
        <taxon>Micrococcales</taxon>
        <taxon>Microbacteriaceae</taxon>
        <taxon>Microbacterium</taxon>
    </lineage>
</organism>
<evidence type="ECO:0000259" key="5">
    <source>
        <dbReference type="PROSITE" id="PS50893"/>
    </source>
</evidence>
<feature type="domain" description="ABC transporter" evidence="5">
    <location>
        <begin position="11"/>
        <end position="259"/>
    </location>
</feature>
<reference evidence="6" key="1">
    <citation type="journal article" date="2021" name="PeerJ">
        <title>Extensive microbial diversity within the chicken gut microbiome revealed by metagenomics and culture.</title>
        <authorList>
            <person name="Gilroy R."/>
            <person name="Ravi A."/>
            <person name="Getino M."/>
            <person name="Pursley I."/>
            <person name="Horton D.L."/>
            <person name="Alikhan N.F."/>
            <person name="Baker D."/>
            <person name="Gharbi K."/>
            <person name="Hall N."/>
            <person name="Watson M."/>
            <person name="Adriaenssens E.M."/>
            <person name="Foster-Nyarko E."/>
            <person name="Jarju S."/>
            <person name="Secka A."/>
            <person name="Antonio M."/>
            <person name="Oren A."/>
            <person name="Chaudhuri R.R."/>
            <person name="La Ragione R."/>
            <person name="Hildebrand F."/>
            <person name="Pallen M.J."/>
        </authorList>
    </citation>
    <scope>NUCLEOTIDE SEQUENCE</scope>
    <source>
        <strain evidence="6">ChiHjej8B7-3636</strain>
    </source>
</reference>
<dbReference type="SMART" id="SM00382">
    <property type="entry name" value="AAA"/>
    <property type="match status" value="1"/>
</dbReference>
<dbReference type="Proteomes" id="UP000824220">
    <property type="component" value="Unassembled WGS sequence"/>
</dbReference>
<evidence type="ECO:0000256" key="2">
    <source>
        <dbReference type="ARBA" id="ARBA00022448"/>
    </source>
</evidence>
<dbReference type="InterPro" id="IPR017871">
    <property type="entry name" value="ABC_transporter-like_CS"/>
</dbReference>
<dbReference type="GO" id="GO:0016887">
    <property type="term" value="F:ATP hydrolysis activity"/>
    <property type="evidence" value="ECO:0007669"/>
    <property type="project" value="InterPro"/>
</dbReference>
<protein>
    <submittedName>
        <fullName evidence="6">ATP-binding cassette domain-containing protein</fullName>
    </submittedName>
</protein>
<dbReference type="InterPro" id="IPR003439">
    <property type="entry name" value="ABC_transporter-like_ATP-bd"/>
</dbReference>
<evidence type="ECO:0000313" key="7">
    <source>
        <dbReference type="Proteomes" id="UP000824220"/>
    </source>
</evidence>
<dbReference type="GO" id="GO:0005524">
    <property type="term" value="F:ATP binding"/>
    <property type="evidence" value="ECO:0007669"/>
    <property type="project" value="UniProtKB-KW"/>
</dbReference>
<comment type="similarity">
    <text evidence="1">Belongs to the ABC transporter superfamily.</text>
</comment>
<reference evidence="6" key="2">
    <citation type="submission" date="2021-04" db="EMBL/GenBank/DDBJ databases">
        <authorList>
            <person name="Gilroy R."/>
        </authorList>
    </citation>
    <scope>NUCLEOTIDE SEQUENCE</scope>
    <source>
        <strain evidence="6">ChiHjej8B7-3636</strain>
    </source>
</reference>
<evidence type="ECO:0000313" key="6">
    <source>
        <dbReference type="EMBL" id="HJA05463.1"/>
    </source>
</evidence>
<gene>
    <name evidence="6" type="ORF">H9800_11480</name>
</gene>
<dbReference type="PANTHER" id="PTHR43776:SF7">
    <property type="entry name" value="D,D-DIPEPTIDE TRANSPORT ATP-BINDING PROTEIN DDPF-RELATED"/>
    <property type="match status" value="1"/>
</dbReference>
<dbReference type="InterPro" id="IPR003593">
    <property type="entry name" value="AAA+_ATPase"/>
</dbReference>
<dbReference type="PANTHER" id="PTHR43776">
    <property type="entry name" value="TRANSPORT ATP-BINDING PROTEIN"/>
    <property type="match status" value="1"/>
</dbReference>
<name>A0A9D2KJJ4_9MICO</name>
<dbReference type="PROSITE" id="PS50893">
    <property type="entry name" value="ABC_TRANSPORTER_2"/>
    <property type="match status" value="1"/>
</dbReference>